<dbReference type="Gene3D" id="1.25.40.10">
    <property type="entry name" value="Tetratricopeptide repeat domain"/>
    <property type="match status" value="1"/>
</dbReference>
<evidence type="ECO:0000256" key="1">
    <source>
        <dbReference type="ARBA" id="ARBA00004123"/>
    </source>
</evidence>
<evidence type="ECO:0000259" key="16">
    <source>
        <dbReference type="PROSITE" id="PS50280"/>
    </source>
</evidence>
<comment type="caution">
    <text evidence="18">The sequence shown here is derived from an EMBL/GenBank/DDBJ whole genome shotgun (WGS) entry which is preliminary data.</text>
</comment>
<evidence type="ECO:0000256" key="8">
    <source>
        <dbReference type="ARBA" id="ARBA00022771"/>
    </source>
</evidence>
<proteinExistence type="predicted"/>
<dbReference type="PANTHER" id="PTHR46165">
    <property type="entry name" value="SET AND MYND DOMAIN-CONTAINING PROTEIN 4"/>
    <property type="match status" value="1"/>
</dbReference>
<dbReference type="Gene3D" id="2.170.270.10">
    <property type="entry name" value="SET domain"/>
    <property type="match status" value="1"/>
</dbReference>
<evidence type="ECO:0000256" key="10">
    <source>
        <dbReference type="ARBA" id="ARBA00023242"/>
    </source>
</evidence>
<evidence type="ECO:0000256" key="2">
    <source>
        <dbReference type="ARBA" id="ARBA00004496"/>
    </source>
</evidence>
<dbReference type="Pfam" id="PF00856">
    <property type="entry name" value="SET"/>
    <property type="match status" value="1"/>
</dbReference>
<keyword evidence="10" id="KW-0539">Nucleus</keyword>
<gene>
    <name evidence="18" type="ORF">DMN91_004310</name>
</gene>
<dbReference type="GO" id="GO:0032259">
    <property type="term" value="P:methylation"/>
    <property type="evidence" value="ECO:0007669"/>
    <property type="project" value="UniProtKB-KW"/>
</dbReference>
<dbReference type="SUPFAM" id="SSF82199">
    <property type="entry name" value="SET domain"/>
    <property type="match status" value="1"/>
</dbReference>
<reference evidence="18" key="2">
    <citation type="submission" date="2018-07" db="EMBL/GenBank/DDBJ databases">
        <authorList>
            <person name="Mckenzie S.K."/>
            <person name="Kronauer D.J.C."/>
        </authorList>
    </citation>
    <scope>NUCLEOTIDE SEQUENCE</scope>
    <source>
        <strain evidence="18">Clonal line C1</strain>
    </source>
</reference>
<evidence type="ECO:0000313" key="18">
    <source>
        <dbReference type="EMBL" id="RLU24101.1"/>
    </source>
</evidence>
<comment type="subcellular location">
    <subcellularLocation>
        <location evidence="2">Cytoplasm</location>
    </subcellularLocation>
    <subcellularLocation>
        <location evidence="1">Nucleus</location>
    </subcellularLocation>
</comment>
<dbReference type="GO" id="GO:0008270">
    <property type="term" value="F:zinc ion binding"/>
    <property type="evidence" value="ECO:0007669"/>
    <property type="project" value="UniProtKB-KW"/>
</dbReference>
<keyword evidence="8 15" id="KW-0863">Zinc-finger</keyword>
<comment type="function">
    <text evidence="12">Protein-lysine N-methyltransferase. Monomethylates PRMT5, modulating its transcriptional activity. May also act as a histone methyltransferase. Plays a critical role in cardiac development. Acts as a key epigenetic regulator of gene expression during cardiac development via its dual activities as a methyltransferase and negative regulator of HDAC1.</text>
</comment>
<evidence type="ECO:0000256" key="11">
    <source>
        <dbReference type="ARBA" id="ARBA00048985"/>
    </source>
</evidence>
<reference evidence="18" key="1">
    <citation type="journal article" date="2018" name="Genome Res.">
        <title>The genomic architecture and molecular evolution of ant odorant receptors.</title>
        <authorList>
            <person name="McKenzie S.K."/>
            <person name="Kronauer D.J.C."/>
        </authorList>
    </citation>
    <scope>NUCLEOTIDE SEQUENCE [LARGE SCALE GENOMIC DNA]</scope>
    <source>
        <strain evidence="18">Clonal line C1</strain>
    </source>
</reference>
<dbReference type="Gene3D" id="1.10.220.160">
    <property type="match status" value="1"/>
</dbReference>
<dbReference type="Gene3D" id="6.10.140.2220">
    <property type="match status" value="1"/>
</dbReference>
<keyword evidence="7" id="KW-0479">Metal-binding</keyword>
<dbReference type="PROSITE" id="PS50280">
    <property type="entry name" value="SET"/>
    <property type="match status" value="1"/>
</dbReference>
<dbReference type="EMBL" id="QOIP01000004">
    <property type="protein sequence ID" value="RLU24101.1"/>
    <property type="molecule type" value="Genomic_DNA"/>
</dbReference>
<evidence type="ECO:0000256" key="9">
    <source>
        <dbReference type="ARBA" id="ARBA00022833"/>
    </source>
</evidence>
<dbReference type="InterPro" id="IPR001214">
    <property type="entry name" value="SET_dom"/>
</dbReference>
<dbReference type="GO" id="GO:0005737">
    <property type="term" value="C:cytoplasm"/>
    <property type="evidence" value="ECO:0007669"/>
    <property type="project" value="UniProtKB-SubCell"/>
</dbReference>
<dbReference type="InterPro" id="IPR052097">
    <property type="entry name" value="SET-MYND_domain_protein"/>
</dbReference>
<evidence type="ECO:0000256" key="3">
    <source>
        <dbReference type="ARBA" id="ARBA00022490"/>
    </source>
</evidence>
<evidence type="ECO:0000256" key="6">
    <source>
        <dbReference type="ARBA" id="ARBA00022691"/>
    </source>
</evidence>
<dbReference type="InterPro" id="IPR002893">
    <property type="entry name" value="Znf_MYND"/>
</dbReference>
<sequence length="603" mass="70074">MEKVLTTLNAKIIVAGNHRELTDRYKKLKTDQERVIFTLNIMLEYDIVPNAIGMPKSAKESEKLREEGNKVFVKGAFNNITCVDALKLYAKAVAFAPYPSEQLALAYANRSAVLFQLGLHTECIQDIDRALALNYPDNLRAKLYIRKTECLIILGNRSVEDVLEEARHWLDKMSLNDSSREKLRTKVQVLRRKTLQTESSTQNIRVQRRTGSAENEAPLPTIASCNNEVPCASDAVAIKYDKRYGRHVVATRNIRPGEVVAVEQPYSLILKQHNMQTHCSNCLRVSWANIPCNHCTYAMYCSEECRYTEWKKCHDVECTVFPPLLEYDFYNIDFFSIRLAVLALREAGGMQELKTMLKKIDECDGIDKFIFPSFYISLFYFIIFFDTTRMIFVIHHCSRSTNKGFFSGWKVAQRQFGEEQDLDNVERGLAAMPFYSLLNHSCSPNVLRHSRPKHIVLYAMYPIRKGEQLLDNYGQHYAILSRAERQQKLLKQYYFTCDCTPCQENWPFHHELQSVKTLVKKEEDRAKIYEALRKFNTYVDLAKNDDIQDKSYIIEDLVKMVQVLHDHAPMPCEEMSNVIETLKRVYDLNGNRFEIPKVWTYQK</sequence>
<dbReference type="InterPro" id="IPR044421">
    <property type="entry name" value="SMYD4_SET"/>
</dbReference>
<dbReference type="InterPro" id="IPR046341">
    <property type="entry name" value="SET_dom_sf"/>
</dbReference>
<accession>A0A3L8DUP7</accession>
<dbReference type="PROSITE" id="PS50865">
    <property type="entry name" value="ZF_MYND_2"/>
    <property type="match status" value="1"/>
</dbReference>
<organism evidence="18">
    <name type="scientific">Ooceraea biroi</name>
    <name type="common">Clonal raider ant</name>
    <name type="synonym">Cerapachys biroi</name>
    <dbReference type="NCBI Taxonomy" id="2015173"/>
    <lineage>
        <taxon>Eukaryota</taxon>
        <taxon>Metazoa</taxon>
        <taxon>Ecdysozoa</taxon>
        <taxon>Arthropoda</taxon>
        <taxon>Hexapoda</taxon>
        <taxon>Insecta</taxon>
        <taxon>Pterygota</taxon>
        <taxon>Neoptera</taxon>
        <taxon>Endopterygota</taxon>
        <taxon>Hymenoptera</taxon>
        <taxon>Apocrita</taxon>
        <taxon>Aculeata</taxon>
        <taxon>Formicoidea</taxon>
        <taxon>Formicidae</taxon>
        <taxon>Dorylinae</taxon>
        <taxon>Ooceraea</taxon>
    </lineage>
</organism>
<keyword evidence="6" id="KW-0949">S-adenosyl-L-methionine</keyword>
<dbReference type="GO" id="GO:0042826">
    <property type="term" value="F:histone deacetylase binding"/>
    <property type="evidence" value="ECO:0007669"/>
    <property type="project" value="TreeGrafter"/>
</dbReference>
<dbReference type="GO" id="GO:0005634">
    <property type="term" value="C:nucleus"/>
    <property type="evidence" value="ECO:0007669"/>
    <property type="project" value="UniProtKB-SubCell"/>
</dbReference>
<name>A0A3L8DUP7_OOCBI</name>
<dbReference type="CDD" id="cd10536">
    <property type="entry name" value="SET_SMYD4"/>
    <property type="match status" value="1"/>
</dbReference>
<evidence type="ECO:0000256" key="5">
    <source>
        <dbReference type="ARBA" id="ARBA00022679"/>
    </source>
</evidence>
<evidence type="ECO:0000256" key="7">
    <source>
        <dbReference type="ARBA" id="ARBA00022723"/>
    </source>
</evidence>
<evidence type="ECO:0000256" key="13">
    <source>
        <dbReference type="ARBA" id="ARBA00093635"/>
    </source>
</evidence>
<evidence type="ECO:0000256" key="12">
    <source>
        <dbReference type="ARBA" id="ARBA00093423"/>
    </source>
</evidence>
<dbReference type="SUPFAM" id="SSF48452">
    <property type="entry name" value="TPR-like"/>
    <property type="match status" value="1"/>
</dbReference>
<feature type="domain" description="MYND-type" evidence="17">
    <location>
        <begin position="279"/>
        <end position="318"/>
    </location>
</feature>
<evidence type="ECO:0000256" key="14">
    <source>
        <dbReference type="ARBA" id="ARBA00093680"/>
    </source>
</evidence>
<dbReference type="GO" id="GO:0008276">
    <property type="term" value="F:protein methyltransferase activity"/>
    <property type="evidence" value="ECO:0007669"/>
    <property type="project" value="UniProtKB-ARBA"/>
</dbReference>
<dbReference type="Proteomes" id="UP000279307">
    <property type="component" value="Chromosome 4"/>
</dbReference>
<keyword evidence="9" id="KW-0862">Zinc</keyword>
<dbReference type="GO" id="GO:0008170">
    <property type="term" value="F:N-methyltransferase activity"/>
    <property type="evidence" value="ECO:0007669"/>
    <property type="project" value="UniProtKB-ARBA"/>
</dbReference>
<dbReference type="SUPFAM" id="SSF144232">
    <property type="entry name" value="HIT/MYND zinc finger-like"/>
    <property type="match status" value="1"/>
</dbReference>
<protein>
    <recommendedName>
        <fullName evidence="13">Protein-lysine N-methyltransferase SMYD4</fullName>
    </recommendedName>
    <alternativeName>
        <fullName evidence="14">SET and MYND domain-containing protein 4</fullName>
    </alternativeName>
</protein>
<dbReference type="OrthoDB" id="7770870at2759"/>
<dbReference type="GO" id="GO:0008757">
    <property type="term" value="F:S-adenosylmethionine-dependent methyltransferase activity"/>
    <property type="evidence" value="ECO:0007669"/>
    <property type="project" value="UniProtKB-ARBA"/>
</dbReference>
<dbReference type="PANTHER" id="PTHR46165:SF2">
    <property type="entry name" value="SET AND MYND DOMAIN-CONTAINING PROTEIN 4"/>
    <property type="match status" value="1"/>
</dbReference>
<dbReference type="InterPro" id="IPR011990">
    <property type="entry name" value="TPR-like_helical_dom_sf"/>
</dbReference>
<keyword evidence="3" id="KW-0963">Cytoplasm</keyword>
<evidence type="ECO:0000256" key="15">
    <source>
        <dbReference type="PROSITE-ProRule" id="PRU00134"/>
    </source>
</evidence>
<evidence type="ECO:0000259" key="17">
    <source>
        <dbReference type="PROSITE" id="PS50865"/>
    </source>
</evidence>
<keyword evidence="4" id="KW-0489">Methyltransferase</keyword>
<keyword evidence="5" id="KW-0808">Transferase</keyword>
<feature type="domain" description="SET" evidence="16">
    <location>
        <begin position="220"/>
        <end position="474"/>
    </location>
</feature>
<comment type="catalytic activity">
    <reaction evidence="11">
        <text>L-lysyl-[protein] + S-adenosyl-L-methionine = N(6)-methyl-L-lysyl-[protein] + S-adenosyl-L-homocysteine + H(+)</text>
        <dbReference type="Rhea" id="RHEA:51736"/>
        <dbReference type="Rhea" id="RHEA-COMP:9752"/>
        <dbReference type="Rhea" id="RHEA-COMP:13053"/>
        <dbReference type="ChEBI" id="CHEBI:15378"/>
        <dbReference type="ChEBI" id="CHEBI:29969"/>
        <dbReference type="ChEBI" id="CHEBI:57856"/>
        <dbReference type="ChEBI" id="CHEBI:59789"/>
        <dbReference type="ChEBI" id="CHEBI:61929"/>
    </reaction>
</comment>
<dbReference type="AlphaFoldDB" id="A0A3L8DUP7"/>
<evidence type="ECO:0000256" key="4">
    <source>
        <dbReference type="ARBA" id="ARBA00022603"/>
    </source>
</evidence>